<dbReference type="AlphaFoldDB" id="A0A9D2GS63"/>
<dbReference type="EMBL" id="DXAW01000119">
    <property type="protein sequence ID" value="HIZ86260.1"/>
    <property type="molecule type" value="Genomic_DNA"/>
</dbReference>
<organism evidence="3 4">
    <name type="scientific">Candidatus Coprenecus stercoravium</name>
    <dbReference type="NCBI Taxonomy" id="2840735"/>
    <lineage>
        <taxon>Bacteria</taxon>
        <taxon>Pseudomonadati</taxon>
        <taxon>Bacteroidota</taxon>
        <taxon>Bacteroidia</taxon>
        <taxon>Bacteroidales</taxon>
        <taxon>Rikenellaceae</taxon>
        <taxon>Rikenellaceae incertae sedis</taxon>
        <taxon>Candidatus Coprenecus</taxon>
    </lineage>
</organism>
<feature type="chain" id="PRO_5039259393" evidence="1">
    <location>
        <begin position="22"/>
        <end position="172"/>
    </location>
</feature>
<proteinExistence type="predicted"/>
<accession>A0A9D2GS63</accession>
<dbReference type="InterPro" id="IPR050553">
    <property type="entry name" value="Thioredoxin_ResA/DsbE_sf"/>
</dbReference>
<dbReference type="InterPro" id="IPR013766">
    <property type="entry name" value="Thioredoxin_domain"/>
</dbReference>
<keyword evidence="1" id="KW-0732">Signal</keyword>
<dbReference type="PROSITE" id="PS51352">
    <property type="entry name" value="THIOREDOXIN_2"/>
    <property type="match status" value="1"/>
</dbReference>
<feature type="domain" description="Thioredoxin" evidence="2">
    <location>
        <begin position="27"/>
        <end position="169"/>
    </location>
</feature>
<evidence type="ECO:0000256" key="1">
    <source>
        <dbReference type="SAM" id="SignalP"/>
    </source>
</evidence>
<dbReference type="Gene3D" id="3.40.30.10">
    <property type="entry name" value="Glutaredoxin"/>
    <property type="match status" value="1"/>
</dbReference>
<dbReference type="PANTHER" id="PTHR42852">
    <property type="entry name" value="THIOL:DISULFIDE INTERCHANGE PROTEIN DSBE"/>
    <property type="match status" value="1"/>
</dbReference>
<dbReference type="PROSITE" id="PS51257">
    <property type="entry name" value="PROKAR_LIPOPROTEIN"/>
    <property type="match status" value="1"/>
</dbReference>
<dbReference type="Proteomes" id="UP000824115">
    <property type="component" value="Unassembled WGS sequence"/>
</dbReference>
<dbReference type="InterPro" id="IPR000866">
    <property type="entry name" value="AhpC/TSA"/>
</dbReference>
<dbReference type="Pfam" id="PF00578">
    <property type="entry name" value="AhpC-TSA"/>
    <property type="match status" value="1"/>
</dbReference>
<dbReference type="PANTHER" id="PTHR42852:SF17">
    <property type="entry name" value="THIOREDOXIN-LIKE PROTEIN HI_1115"/>
    <property type="match status" value="1"/>
</dbReference>
<dbReference type="GO" id="GO:0016491">
    <property type="term" value="F:oxidoreductase activity"/>
    <property type="evidence" value="ECO:0007669"/>
    <property type="project" value="InterPro"/>
</dbReference>
<dbReference type="GO" id="GO:0016209">
    <property type="term" value="F:antioxidant activity"/>
    <property type="evidence" value="ECO:0007669"/>
    <property type="project" value="InterPro"/>
</dbReference>
<evidence type="ECO:0000259" key="2">
    <source>
        <dbReference type="PROSITE" id="PS51352"/>
    </source>
</evidence>
<protein>
    <submittedName>
        <fullName evidence="3">TlpA family protein disulfide reductase</fullName>
    </submittedName>
</protein>
<comment type="caution">
    <text evidence="3">The sequence shown here is derived from an EMBL/GenBank/DDBJ whole genome shotgun (WGS) entry which is preliminary data.</text>
</comment>
<dbReference type="SUPFAM" id="SSF52833">
    <property type="entry name" value="Thioredoxin-like"/>
    <property type="match status" value="1"/>
</dbReference>
<dbReference type="InterPro" id="IPR036249">
    <property type="entry name" value="Thioredoxin-like_sf"/>
</dbReference>
<gene>
    <name evidence="3" type="ORF">IAC04_07190</name>
</gene>
<reference evidence="3" key="1">
    <citation type="journal article" date="2021" name="PeerJ">
        <title>Extensive microbial diversity within the chicken gut microbiome revealed by metagenomics and culture.</title>
        <authorList>
            <person name="Gilroy R."/>
            <person name="Ravi A."/>
            <person name="Getino M."/>
            <person name="Pursley I."/>
            <person name="Horton D.L."/>
            <person name="Alikhan N.F."/>
            <person name="Baker D."/>
            <person name="Gharbi K."/>
            <person name="Hall N."/>
            <person name="Watson M."/>
            <person name="Adriaenssens E.M."/>
            <person name="Foster-Nyarko E."/>
            <person name="Jarju S."/>
            <person name="Secka A."/>
            <person name="Antonio M."/>
            <person name="Oren A."/>
            <person name="Chaudhuri R.R."/>
            <person name="La Ragione R."/>
            <person name="Hildebrand F."/>
            <person name="Pallen M.J."/>
        </authorList>
    </citation>
    <scope>NUCLEOTIDE SEQUENCE</scope>
    <source>
        <strain evidence="3">Gambia16-554</strain>
    </source>
</reference>
<feature type="signal peptide" evidence="1">
    <location>
        <begin position="1"/>
        <end position="21"/>
    </location>
</feature>
<sequence>MTRCFLILLSACLTLASCVRSGSQDKIKAGDNLPEFTLSSEVNGELSSAELKGKVTYLCFFATWCPPCQQKMAALRDTLYPMFENEEDFRLVAVGREHTDADLMEFDSTGKFPFPLYPDPERKVYSLFATGTIPRAYLIGRDGVVVDAETGFDRQHLAVVMDTIRELLNSIK</sequence>
<reference evidence="3" key="2">
    <citation type="submission" date="2021-04" db="EMBL/GenBank/DDBJ databases">
        <authorList>
            <person name="Gilroy R."/>
        </authorList>
    </citation>
    <scope>NUCLEOTIDE SEQUENCE</scope>
    <source>
        <strain evidence="3">Gambia16-554</strain>
    </source>
</reference>
<evidence type="ECO:0000313" key="4">
    <source>
        <dbReference type="Proteomes" id="UP000824115"/>
    </source>
</evidence>
<name>A0A9D2GS63_9BACT</name>
<evidence type="ECO:0000313" key="3">
    <source>
        <dbReference type="EMBL" id="HIZ86260.1"/>
    </source>
</evidence>
<dbReference type="CDD" id="cd02966">
    <property type="entry name" value="TlpA_like_family"/>
    <property type="match status" value="1"/>
</dbReference>